<dbReference type="EMBL" id="OU342829">
    <property type="protein sequence ID" value="CAG7579699.1"/>
    <property type="molecule type" value="Genomic_DNA"/>
</dbReference>
<sequence length="127" mass="15317">MSWTRSKHKWGRRAIRIGGLKYWISSNSNDYVIYQDDFYFLVKERSSSTNLVSTSTILNEREFKDLKGFVPIKFKKLSICRSRKGRLGKPTWTFGYRGRITPELKEEMERMRMINFREERFEKILSM</sequence>
<proteinExistence type="predicted"/>
<gene>
    <name evidence="1" type="ORF">SLAVMIC_00027</name>
</gene>
<accession>A0A8D9CBD6</accession>
<reference evidence="1" key="1">
    <citation type="submission" date="2021-06" db="EMBL/GenBank/DDBJ databases">
        <authorList>
            <person name="Gannon L."/>
            <person name="Redgwell R T."/>
            <person name="Michniewski S."/>
            <person name="Harrison D C."/>
            <person name="Millard A."/>
        </authorList>
    </citation>
    <scope>NUCLEOTIDE SEQUENCE</scope>
</reference>
<protein>
    <submittedName>
        <fullName evidence="1">Uncharacterized protein</fullName>
    </submittedName>
</protein>
<name>A0A8D9CBD6_9VIRU</name>
<organism evidence="1">
    <name type="scientific">uncultured marine phage</name>
    <dbReference type="NCBI Taxonomy" id="707152"/>
    <lineage>
        <taxon>Viruses</taxon>
        <taxon>environmental samples</taxon>
    </lineage>
</organism>
<evidence type="ECO:0000313" key="1">
    <source>
        <dbReference type="EMBL" id="CAG7579699.1"/>
    </source>
</evidence>